<dbReference type="AlphaFoldDB" id="A0A8H3IQH8"/>
<sequence length="306" mass="34531">MNSLPPFTPQDAYACKSASCAILKTAEETDDMNTLMAHVNETLELLGHRFSSHGGLLALLPPESKHGKEGDRYIFGQWLHYTQALVGRVVELEREIALTRELLGSEYSSSHIGVLAGLSGVMWERLNKELDVTAEMATARDNRARETLRSRGWSGEDLVDHSGEDGGGQNLVSWVEVTSRVFRVRGQKSVFIIRAWDIHPGAEAVREMENQPLVQTVARGSSQQARTTAKERSDQAKETEALKKENGDLRFRLQYEKDQMQKWFAIWDVERKERMSVVESVHEELDAEKEKGENLQRVGATPVLRE</sequence>
<dbReference type="OrthoDB" id="5413531at2759"/>
<feature type="region of interest" description="Disordered" evidence="1">
    <location>
        <begin position="284"/>
        <end position="306"/>
    </location>
</feature>
<feature type="compositionally biased region" description="Basic and acidic residues" evidence="1">
    <location>
        <begin position="284"/>
        <end position="294"/>
    </location>
</feature>
<keyword evidence="3" id="KW-1185">Reference proteome</keyword>
<evidence type="ECO:0000256" key="1">
    <source>
        <dbReference type="SAM" id="MobiDB-lite"/>
    </source>
</evidence>
<evidence type="ECO:0000313" key="3">
    <source>
        <dbReference type="Proteomes" id="UP000664203"/>
    </source>
</evidence>
<dbReference type="Proteomes" id="UP000664203">
    <property type="component" value="Unassembled WGS sequence"/>
</dbReference>
<protein>
    <submittedName>
        <fullName evidence="2">Uncharacterized protein</fullName>
    </submittedName>
</protein>
<evidence type="ECO:0000313" key="2">
    <source>
        <dbReference type="EMBL" id="CAF9929650.1"/>
    </source>
</evidence>
<feature type="compositionally biased region" description="Basic and acidic residues" evidence="1">
    <location>
        <begin position="228"/>
        <end position="242"/>
    </location>
</feature>
<gene>
    <name evidence="2" type="ORF">ALECFALPRED_004421</name>
</gene>
<proteinExistence type="predicted"/>
<name>A0A8H3IQH8_9LECA</name>
<comment type="caution">
    <text evidence="2">The sequence shown here is derived from an EMBL/GenBank/DDBJ whole genome shotgun (WGS) entry which is preliminary data.</text>
</comment>
<organism evidence="2 3">
    <name type="scientific">Alectoria fallacina</name>
    <dbReference type="NCBI Taxonomy" id="1903189"/>
    <lineage>
        <taxon>Eukaryota</taxon>
        <taxon>Fungi</taxon>
        <taxon>Dikarya</taxon>
        <taxon>Ascomycota</taxon>
        <taxon>Pezizomycotina</taxon>
        <taxon>Lecanoromycetes</taxon>
        <taxon>OSLEUM clade</taxon>
        <taxon>Lecanoromycetidae</taxon>
        <taxon>Lecanorales</taxon>
        <taxon>Lecanorineae</taxon>
        <taxon>Parmeliaceae</taxon>
        <taxon>Alectoria</taxon>
    </lineage>
</organism>
<dbReference type="EMBL" id="CAJPDR010000271">
    <property type="protein sequence ID" value="CAF9929650.1"/>
    <property type="molecule type" value="Genomic_DNA"/>
</dbReference>
<accession>A0A8H3IQH8</accession>
<feature type="region of interest" description="Disordered" evidence="1">
    <location>
        <begin position="222"/>
        <end position="242"/>
    </location>
</feature>
<reference evidence="2" key="1">
    <citation type="submission" date="2021-03" db="EMBL/GenBank/DDBJ databases">
        <authorList>
            <person name="Tagirdzhanova G."/>
        </authorList>
    </citation>
    <scope>NUCLEOTIDE SEQUENCE</scope>
</reference>